<dbReference type="STRING" id="1754190.A0A1Y2F7F3"/>
<feature type="transmembrane region" description="Helical" evidence="6">
    <location>
        <begin position="463"/>
        <end position="481"/>
    </location>
</feature>
<evidence type="ECO:0000256" key="1">
    <source>
        <dbReference type="ARBA" id="ARBA00004141"/>
    </source>
</evidence>
<reference evidence="8 9" key="1">
    <citation type="submission" date="2016-08" db="EMBL/GenBank/DDBJ databases">
        <title>A Parts List for Fungal Cellulosomes Revealed by Comparative Genomics.</title>
        <authorList>
            <consortium name="DOE Joint Genome Institute"/>
            <person name="Haitjema C.H."/>
            <person name="Gilmore S.P."/>
            <person name="Henske J.K."/>
            <person name="Solomon K.V."/>
            <person name="De Groot R."/>
            <person name="Kuo A."/>
            <person name="Mondo S.J."/>
            <person name="Salamov A.A."/>
            <person name="Labutti K."/>
            <person name="Zhao Z."/>
            <person name="Chiniquy J."/>
            <person name="Barry K."/>
            <person name="Brewer H.M."/>
            <person name="Purvine S.O."/>
            <person name="Wright A.T."/>
            <person name="Boxma B."/>
            <person name="Van Alen T."/>
            <person name="Hackstein J.H."/>
            <person name="Baker S.E."/>
            <person name="Grigoriev I.V."/>
            <person name="O'Malley M.A."/>
        </authorList>
    </citation>
    <scope>NUCLEOTIDE SEQUENCE [LARGE SCALE GENOMIC DNA]</scope>
    <source>
        <strain evidence="8 9">G1</strain>
    </source>
</reference>
<evidence type="ECO:0000313" key="9">
    <source>
        <dbReference type="Proteomes" id="UP000193920"/>
    </source>
</evidence>
<dbReference type="Proteomes" id="UP000193920">
    <property type="component" value="Unassembled WGS sequence"/>
</dbReference>
<feature type="transmembrane region" description="Helical" evidence="6">
    <location>
        <begin position="612"/>
        <end position="632"/>
    </location>
</feature>
<feature type="domain" description="G-protein coupled receptors family 3 profile" evidence="7">
    <location>
        <begin position="422"/>
        <end position="679"/>
    </location>
</feature>
<name>A0A1Y2F7F3_9FUNG</name>
<gene>
    <name evidence="8" type="ORF">LY90DRAFT_664644</name>
</gene>
<dbReference type="SUPFAM" id="SSF53850">
    <property type="entry name" value="Periplasmic binding protein-like II"/>
    <property type="match status" value="1"/>
</dbReference>
<dbReference type="Gene3D" id="3.40.190.10">
    <property type="entry name" value="Periplasmic binding protein-like II"/>
    <property type="match status" value="1"/>
</dbReference>
<sequence length="750" mass="87968">MNKIDEYDIKFSYCTPTTTDGEHLSQIYKDVESPFSIDVEYARNFNCTLRELKNSKYDIMILDDRFLYGDNSYVDYVLLKNEFGFNKLSDFYVDYNSYNNINKEDISYHDIDILNDGKIDSIKNLYGLPYELDFDLLYYHTSNVESKDLLSLKVTDSSFKNNNISEEILSAGFNDKDELFNFFSEFIRYQYNKPIKNDPKSYEFLCNNEAVELYDFFRKYVLRFTGTDIEKTLSTTIEEAYTTFLHDEHKLFRGKASHYKKLKENPNISIQINSLPNEITVMTEKYVVINKNSLKSIEDLLKIAHILSSKEMQIYRSIHMGSIPTFKFKELSSDEAILSFCQLNLEMCEILNKLNPIRIRNIYIKNCYSASYLETRLIAPLELTKTLIDPTKQYAKIAFMNLLDISSSSFTDEMKITVDLIIFMILYVLTIVIAIFLLGLMIKVYFNRKHPYIKAMSPQLTNLTIFGIILRLIFPYFYSIVNTKFLCHLGVVLNFFVNNIVYLPLFAIIFRIYYIYTKVSNVSIGRKLNDRHLIAYIIITLIISVIIYSFITYFDQFNIETNGSIKTTRLVICFYNTWKYAIISGIYDFILFAIMLVMTFKIHKLSKKYGDTTFIFFIVFLMISSFFFQLSFNSFISDGFETQLSSILMFYIQLFISLITIHLLIGKRLLYIRKHPIKNKEDLMKKDFNNINNLVYFIHIMKNENYLFNFLSTTDSNQISNINSINMNAGDTISNKGESINYDQNSQSIA</sequence>
<keyword evidence="2 6" id="KW-0812">Transmembrane</keyword>
<dbReference type="OrthoDB" id="2153715at2759"/>
<feature type="transmembrane region" description="Helical" evidence="6">
    <location>
        <begin position="493"/>
        <end position="513"/>
    </location>
</feature>
<dbReference type="InterPro" id="IPR050726">
    <property type="entry name" value="mGluR"/>
</dbReference>
<keyword evidence="3 6" id="KW-1133">Transmembrane helix</keyword>
<evidence type="ECO:0000256" key="4">
    <source>
        <dbReference type="ARBA" id="ARBA00023136"/>
    </source>
</evidence>
<dbReference type="GO" id="GO:0004930">
    <property type="term" value="F:G protein-coupled receptor activity"/>
    <property type="evidence" value="ECO:0007669"/>
    <property type="project" value="InterPro"/>
</dbReference>
<protein>
    <recommendedName>
        <fullName evidence="7">G-protein coupled receptors family 3 profile domain-containing protein</fullName>
    </recommendedName>
</protein>
<comment type="caution">
    <text evidence="8">The sequence shown here is derived from an EMBL/GenBank/DDBJ whole genome shotgun (WGS) entry which is preliminary data.</text>
</comment>
<comment type="subcellular location">
    <subcellularLocation>
        <location evidence="1">Membrane</location>
        <topology evidence="1">Multi-pass membrane protein</topology>
    </subcellularLocation>
</comment>
<feature type="transmembrane region" description="Helical" evidence="6">
    <location>
        <begin position="644"/>
        <end position="665"/>
    </location>
</feature>
<dbReference type="PROSITE" id="PS50259">
    <property type="entry name" value="G_PROTEIN_RECEP_F3_4"/>
    <property type="match status" value="1"/>
</dbReference>
<evidence type="ECO:0000256" key="6">
    <source>
        <dbReference type="SAM" id="Phobius"/>
    </source>
</evidence>
<feature type="transmembrane region" description="Helical" evidence="6">
    <location>
        <begin position="420"/>
        <end position="442"/>
    </location>
</feature>
<feature type="transmembrane region" description="Helical" evidence="6">
    <location>
        <begin position="533"/>
        <end position="554"/>
    </location>
</feature>
<organism evidence="8 9">
    <name type="scientific">Neocallimastix californiae</name>
    <dbReference type="NCBI Taxonomy" id="1754190"/>
    <lineage>
        <taxon>Eukaryota</taxon>
        <taxon>Fungi</taxon>
        <taxon>Fungi incertae sedis</taxon>
        <taxon>Chytridiomycota</taxon>
        <taxon>Chytridiomycota incertae sedis</taxon>
        <taxon>Neocallimastigomycetes</taxon>
        <taxon>Neocallimastigales</taxon>
        <taxon>Neocallimastigaceae</taxon>
        <taxon>Neocallimastix</taxon>
    </lineage>
</organism>
<feature type="transmembrane region" description="Helical" evidence="6">
    <location>
        <begin position="580"/>
        <end position="600"/>
    </location>
</feature>
<dbReference type="GO" id="GO:0016020">
    <property type="term" value="C:membrane"/>
    <property type="evidence" value="ECO:0007669"/>
    <property type="project" value="UniProtKB-SubCell"/>
</dbReference>
<evidence type="ECO:0000256" key="3">
    <source>
        <dbReference type="ARBA" id="ARBA00022989"/>
    </source>
</evidence>
<dbReference type="PANTHER" id="PTHR24060">
    <property type="entry name" value="METABOTROPIC GLUTAMATE RECEPTOR"/>
    <property type="match status" value="1"/>
</dbReference>
<evidence type="ECO:0000259" key="7">
    <source>
        <dbReference type="PROSITE" id="PS50259"/>
    </source>
</evidence>
<accession>A0A1Y2F7F3</accession>
<dbReference type="AlphaFoldDB" id="A0A1Y2F7F3"/>
<proteinExistence type="predicted"/>
<evidence type="ECO:0000256" key="2">
    <source>
        <dbReference type="ARBA" id="ARBA00022692"/>
    </source>
</evidence>
<dbReference type="Pfam" id="PF00003">
    <property type="entry name" value="7tm_3"/>
    <property type="match status" value="1"/>
</dbReference>
<dbReference type="EMBL" id="MCOG01000014">
    <property type="protein sequence ID" value="ORY79577.1"/>
    <property type="molecule type" value="Genomic_DNA"/>
</dbReference>
<evidence type="ECO:0000256" key="5">
    <source>
        <dbReference type="ARBA" id="ARBA00023180"/>
    </source>
</evidence>
<dbReference type="InterPro" id="IPR017978">
    <property type="entry name" value="GPCR_3_C"/>
</dbReference>
<keyword evidence="5" id="KW-0325">Glycoprotein</keyword>
<keyword evidence="9" id="KW-1185">Reference proteome</keyword>
<keyword evidence="4 6" id="KW-0472">Membrane</keyword>
<evidence type="ECO:0000313" key="8">
    <source>
        <dbReference type="EMBL" id="ORY79577.1"/>
    </source>
</evidence>